<name>A0A6J4SMX4_9ACTN</name>
<dbReference type="EMBL" id="CADCVV010000085">
    <property type="protein sequence ID" value="CAA9498525.1"/>
    <property type="molecule type" value="Genomic_DNA"/>
</dbReference>
<reference evidence="2" key="1">
    <citation type="submission" date="2020-02" db="EMBL/GenBank/DDBJ databases">
        <authorList>
            <person name="Meier V. D."/>
        </authorList>
    </citation>
    <scope>NUCLEOTIDE SEQUENCE</scope>
    <source>
        <strain evidence="2">AVDCRST_MAG17</strain>
    </source>
</reference>
<organism evidence="2">
    <name type="scientific">uncultured Solirubrobacterales bacterium</name>
    <dbReference type="NCBI Taxonomy" id="768556"/>
    <lineage>
        <taxon>Bacteria</taxon>
        <taxon>Bacillati</taxon>
        <taxon>Actinomycetota</taxon>
        <taxon>Thermoleophilia</taxon>
        <taxon>Solirubrobacterales</taxon>
        <taxon>environmental samples</taxon>
    </lineage>
</organism>
<proteinExistence type="predicted"/>
<sequence length="34" mass="4167">GPASRAQEHPHRPDRRYGRARDPRRLLHRRLRLL</sequence>
<evidence type="ECO:0000256" key="1">
    <source>
        <dbReference type="SAM" id="MobiDB-lite"/>
    </source>
</evidence>
<accession>A0A6J4SMX4</accession>
<feature type="non-terminal residue" evidence="2">
    <location>
        <position position="1"/>
    </location>
</feature>
<protein>
    <submittedName>
        <fullName evidence="2">Uncharacterized protein</fullName>
    </submittedName>
</protein>
<feature type="non-terminal residue" evidence="2">
    <location>
        <position position="34"/>
    </location>
</feature>
<dbReference type="AlphaFoldDB" id="A0A6J4SMX4"/>
<evidence type="ECO:0000313" key="2">
    <source>
        <dbReference type="EMBL" id="CAA9498525.1"/>
    </source>
</evidence>
<feature type="region of interest" description="Disordered" evidence="1">
    <location>
        <begin position="1"/>
        <end position="24"/>
    </location>
</feature>
<gene>
    <name evidence="2" type="ORF">AVDCRST_MAG17-1216</name>
</gene>